<evidence type="ECO:0000313" key="8">
    <source>
        <dbReference type="EMBL" id="ONH65680.1"/>
    </source>
</evidence>
<feature type="transmembrane region" description="Helical" evidence="6">
    <location>
        <begin position="70"/>
        <end position="94"/>
    </location>
</feature>
<evidence type="ECO:0000256" key="1">
    <source>
        <dbReference type="ARBA" id="ARBA00004141"/>
    </source>
</evidence>
<dbReference type="VEuPathDB" id="FungiDB:BON22_4551"/>
<dbReference type="GO" id="GO:0016020">
    <property type="term" value="C:membrane"/>
    <property type="evidence" value="ECO:0007669"/>
    <property type="project" value="UniProtKB-SubCell"/>
</dbReference>
<feature type="transmembrane region" description="Helical" evidence="6">
    <location>
        <begin position="221"/>
        <end position="239"/>
    </location>
</feature>
<proteinExistence type="predicted"/>
<dbReference type="OrthoDB" id="4476201at2759"/>
<evidence type="ECO:0000256" key="6">
    <source>
        <dbReference type="SAM" id="Phobius"/>
    </source>
</evidence>
<keyword evidence="4 6" id="KW-1133">Transmembrane helix</keyword>
<gene>
    <name evidence="8" type="ORF">BON22_4551</name>
    <name evidence="7" type="ORF">CYFA0S_03e01574g</name>
</gene>
<evidence type="ECO:0000313" key="9">
    <source>
        <dbReference type="Proteomes" id="UP000189513"/>
    </source>
</evidence>
<reference evidence="8" key="3">
    <citation type="submission" date="2017-01" db="EMBL/GenBank/DDBJ databases">
        <authorList>
            <person name="Mah S.A."/>
            <person name="Swanson W.J."/>
            <person name="Moy G.W."/>
            <person name="Vacquier V.D."/>
        </authorList>
    </citation>
    <scope>NUCLEOTIDE SEQUENCE [LARGE SCALE GENOMIC DNA]</scope>
    <source>
        <strain evidence="8">65</strain>
    </source>
</reference>
<feature type="transmembrane region" description="Helical" evidence="6">
    <location>
        <begin position="409"/>
        <end position="431"/>
    </location>
</feature>
<feature type="transmembrane region" description="Helical" evidence="6">
    <location>
        <begin position="299"/>
        <end position="322"/>
    </location>
</feature>
<sequence>MSSSDSVKSLPKVTSTEIKPAMSRISAILSHRTMRSRPEGVDGDINMDAEILASLGYKQELKRNYSTLEVFGISYSIMGLLPSIASTISIGLTAGPVGVVWGWFITGFFLIAIGIGMSELASSLPTSGGLYFWSYHYAPQSMKVWLSFFIGITNSLALCGALCSITYGLAGQILACANLSHQDLVITDPMTYGVFAGCIILQTILVCLSSNFVARLQSVSIYVNVFLILLFFIAVPIGTKNNIGSFNDGAYIFGDFENFTSWPNGWSFLQFGLMPAVWTIGAFDSCVHMSEEAKDPSKAVPIGIIGSIGVCWVVGFFINIVICACMVPDIQRLFDSPTGQPLAQIFLDSLGRKWAIAFMALITVGQFLMGASVLVAISRQVWAFARDDGLPFSSFIKVVNKKLATPIRAIIFSSIISLAIGCLCIVGSTAANALFSLSVLGNYLAWVTPQILRFVVPTAAFVPGKFYLGPFWSPVVNWISIFFQLFIIVMCCFPDDNVVAKDTMNYTVVLNGGAWILSMLYYFFYKRKYYFGPKSNLDPDDLDPETAEVLEGLDAVESNGAAPPRKV</sequence>
<dbReference type="EMBL" id="LK052888">
    <property type="protein sequence ID" value="CDR39270.1"/>
    <property type="molecule type" value="Genomic_DNA"/>
</dbReference>
<protein>
    <submittedName>
        <fullName evidence="7">CYFA0S03e01574g1_1</fullName>
    </submittedName>
    <submittedName>
        <fullName evidence="8">GABA-specific permease</fullName>
    </submittedName>
</protein>
<reference evidence="7" key="1">
    <citation type="journal article" date="2014" name="Genome Announc.">
        <title>Genome sequence of the yeast Cyberlindnera fabianii (Hansenula fabianii).</title>
        <authorList>
            <person name="Freel K.C."/>
            <person name="Sarilar V."/>
            <person name="Neuveglise C."/>
            <person name="Devillers H."/>
            <person name="Friedrich A."/>
            <person name="Schacherer J."/>
        </authorList>
    </citation>
    <scope>NUCLEOTIDE SEQUENCE</scope>
    <source>
        <strain evidence="7">YJS4271</strain>
    </source>
</reference>
<accession>A0A061ANY9</accession>
<dbReference type="EMBL" id="MPUK01000010">
    <property type="protein sequence ID" value="ONH65680.1"/>
    <property type="molecule type" value="Genomic_DNA"/>
</dbReference>
<feature type="transmembrane region" description="Helical" evidence="6">
    <location>
        <begin position="268"/>
        <end position="287"/>
    </location>
</feature>
<feature type="transmembrane region" description="Helical" evidence="6">
    <location>
        <begin position="443"/>
        <end position="463"/>
    </location>
</feature>
<keyword evidence="5 6" id="KW-0472">Membrane</keyword>
<dbReference type="Proteomes" id="UP000189513">
    <property type="component" value="Unassembled WGS sequence"/>
</dbReference>
<feature type="transmembrane region" description="Helical" evidence="6">
    <location>
        <begin position="354"/>
        <end position="377"/>
    </location>
</feature>
<dbReference type="OMA" id="RMIWGVV"/>
<feature type="transmembrane region" description="Helical" evidence="6">
    <location>
        <begin position="475"/>
        <end position="494"/>
    </location>
</feature>
<dbReference type="Gene3D" id="1.20.1740.10">
    <property type="entry name" value="Amino acid/polyamine transporter I"/>
    <property type="match status" value="1"/>
</dbReference>
<organism evidence="7">
    <name type="scientific">Cyberlindnera fabianii</name>
    <name type="common">Yeast</name>
    <name type="synonym">Hansenula fabianii</name>
    <dbReference type="NCBI Taxonomy" id="36022"/>
    <lineage>
        <taxon>Eukaryota</taxon>
        <taxon>Fungi</taxon>
        <taxon>Dikarya</taxon>
        <taxon>Ascomycota</taxon>
        <taxon>Saccharomycotina</taxon>
        <taxon>Saccharomycetes</taxon>
        <taxon>Phaffomycetales</taxon>
        <taxon>Phaffomycetaceae</taxon>
        <taxon>Cyberlindnera</taxon>
    </lineage>
</organism>
<dbReference type="InterPro" id="IPR002293">
    <property type="entry name" value="AA/rel_permease1"/>
</dbReference>
<feature type="transmembrane region" description="Helical" evidence="6">
    <location>
        <begin position="100"/>
        <end position="133"/>
    </location>
</feature>
<evidence type="ECO:0000256" key="5">
    <source>
        <dbReference type="ARBA" id="ARBA00023136"/>
    </source>
</evidence>
<evidence type="ECO:0000256" key="3">
    <source>
        <dbReference type="ARBA" id="ARBA00022692"/>
    </source>
</evidence>
<comment type="subcellular location">
    <subcellularLocation>
        <location evidence="1">Membrane</location>
        <topology evidence="1">Multi-pass membrane protein</topology>
    </subcellularLocation>
</comment>
<name>A0A061ANY9_CYBFA</name>
<dbReference type="AlphaFoldDB" id="A0A061ANY9"/>
<dbReference type="Pfam" id="PF13520">
    <property type="entry name" value="AA_permease_2"/>
    <property type="match status" value="1"/>
</dbReference>
<feature type="transmembrane region" description="Helical" evidence="6">
    <location>
        <begin position="190"/>
        <end position="214"/>
    </location>
</feature>
<evidence type="ECO:0000256" key="4">
    <source>
        <dbReference type="ARBA" id="ARBA00022989"/>
    </source>
</evidence>
<dbReference type="GO" id="GO:0022857">
    <property type="term" value="F:transmembrane transporter activity"/>
    <property type="evidence" value="ECO:0007669"/>
    <property type="project" value="InterPro"/>
</dbReference>
<evidence type="ECO:0000256" key="2">
    <source>
        <dbReference type="ARBA" id="ARBA00022448"/>
    </source>
</evidence>
<dbReference type="PANTHER" id="PTHR45649:SF6">
    <property type="entry name" value="GABA-SPECIFIC PERMEASE"/>
    <property type="match status" value="1"/>
</dbReference>
<feature type="transmembrane region" description="Helical" evidence="6">
    <location>
        <begin position="145"/>
        <end position="170"/>
    </location>
</feature>
<dbReference type="PANTHER" id="PTHR45649">
    <property type="entry name" value="AMINO-ACID PERMEASE BAT1"/>
    <property type="match status" value="1"/>
</dbReference>
<dbReference type="PIRSF" id="PIRSF006060">
    <property type="entry name" value="AA_transporter"/>
    <property type="match status" value="1"/>
</dbReference>
<evidence type="ECO:0000313" key="7">
    <source>
        <dbReference type="EMBL" id="CDR39270.1"/>
    </source>
</evidence>
<reference evidence="9" key="2">
    <citation type="journal article" date="2017" name="Genome Announc.">
        <title>Genome sequences of Cyberlindnera fabianii 65, Pichia kudriavzevii 129, and Saccharomyces cerevisiae 131 isolated from fermented masau fruits in Zimbabwe.</title>
        <authorList>
            <person name="van Rijswijck I.M.H."/>
            <person name="Derks M.F.L."/>
            <person name="Abee T."/>
            <person name="de Ridder D."/>
            <person name="Smid E.J."/>
        </authorList>
    </citation>
    <scope>NUCLEOTIDE SEQUENCE [LARGE SCALE GENOMIC DNA]</scope>
    <source>
        <strain evidence="9">65</strain>
    </source>
</reference>
<dbReference type="STRING" id="36022.A0A061ANY9"/>
<keyword evidence="2" id="KW-0813">Transport</keyword>
<feature type="transmembrane region" description="Helical" evidence="6">
    <location>
        <begin position="506"/>
        <end position="525"/>
    </location>
</feature>
<keyword evidence="3 6" id="KW-0812">Transmembrane</keyword>
<keyword evidence="9" id="KW-1185">Reference proteome</keyword>